<dbReference type="InterPro" id="IPR005481">
    <property type="entry name" value="BC-like_N"/>
</dbReference>
<feature type="domain" description="Lipoyl-binding" evidence="15">
    <location>
        <begin position="1175"/>
        <end position="1253"/>
    </location>
</feature>
<evidence type="ECO:0000256" key="8">
    <source>
        <dbReference type="ARBA" id="ARBA00022801"/>
    </source>
</evidence>
<dbReference type="Proteomes" id="UP000319732">
    <property type="component" value="Unassembled WGS sequence"/>
</dbReference>
<dbReference type="SMART" id="SM00797">
    <property type="entry name" value="AHS2"/>
    <property type="match status" value="1"/>
</dbReference>
<dbReference type="InterPro" id="IPR000089">
    <property type="entry name" value="Biotin_lipoyl"/>
</dbReference>
<evidence type="ECO:0000259" key="17">
    <source>
        <dbReference type="PROSITE" id="PS50979"/>
    </source>
</evidence>
<dbReference type="InterPro" id="IPR016185">
    <property type="entry name" value="PreATP-grasp_dom_sf"/>
</dbReference>
<evidence type="ECO:0000256" key="12">
    <source>
        <dbReference type="ARBA" id="ARBA00048600"/>
    </source>
</evidence>
<dbReference type="InterPro" id="IPR003778">
    <property type="entry name" value="CT_A_B"/>
</dbReference>
<evidence type="ECO:0000313" key="19">
    <source>
        <dbReference type="Proteomes" id="UP000319732"/>
    </source>
</evidence>
<dbReference type="SMART" id="SM00878">
    <property type="entry name" value="Biotin_carb_C"/>
    <property type="match status" value="1"/>
</dbReference>
<name>A0A545TAN0_9GAMM</name>
<dbReference type="SUPFAM" id="SSF50891">
    <property type="entry name" value="Cyclophilin-like"/>
    <property type="match status" value="2"/>
</dbReference>
<dbReference type="InterPro" id="IPR011764">
    <property type="entry name" value="Biotin_carboxylation_dom"/>
</dbReference>
<dbReference type="PROSITE" id="PS50979">
    <property type="entry name" value="BC"/>
    <property type="match status" value="1"/>
</dbReference>
<protein>
    <recommendedName>
        <fullName evidence="5">Biotin carboxylase</fullName>
    </recommendedName>
    <alternativeName>
        <fullName evidence="11">Acetyl-coenzyme A carboxylase biotin carboxylase subunit A</fullName>
    </alternativeName>
</protein>
<evidence type="ECO:0000256" key="3">
    <source>
        <dbReference type="ARBA" id="ARBA00004956"/>
    </source>
</evidence>
<comment type="catalytic activity">
    <reaction evidence="12">
        <text>N(6)-biotinyl-L-lysyl-[protein] + hydrogencarbonate + ATP = N(6)-carboxybiotinyl-L-lysyl-[protein] + ADP + phosphate + H(+)</text>
        <dbReference type="Rhea" id="RHEA:13501"/>
        <dbReference type="Rhea" id="RHEA-COMP:10505"/>
        <dbReference type="Rhea" id="RHEA-COMP:10506"/>
        <dbReference type="ChEBI" id="CHEBI:15378"/>
        <dbReference type="ChEBI" id="CHEBI:17544"/>
        <dbReference type="ChEBI" id="CHEBI:30616"/>
        <dbReference type="ChEBI" id="CHEBI:43474"/>
        <dbReference type="ChEBI" id="CHEBI:83144"/>
        <dbReference type="ChEBI" id="CHEBI:83145"/>
        <dbReference type="ChEBI" id="CHEBI:456216"/>
        <dbReference type="EC" id="6.3.4.14"/>
    </reaction>
</comment>
<reference evidence="18 19" key="1">
    <citation type="submission" date="2019-06" db="EMBL/GenBank/DDBJ databases">
        <title>Whole genome sequence for Cellvibrionaceae sp. R142.</title>
        <authorList>
            <person name="Wang G."/>
        </authorList>
    </citation>
    <scope>NUCLEOTIDE SEQUENCE [LARGE SCALE GENOMIC DNA]</scope>
    <source>
        <strain evidence="18 19">R142</strain>
    </source>
</reference>
<dbReference type="PROSITE" id="PS00867">
    <property type="entry name" value="CPSASE_2"/>
    <property type="match status" value="1"/>
</dbReference>
<feature type="region of interest" description="Disordered" evidence="14">
    <location>
        <begin position="1165"/>
        <end position="1188"/>
    </location>
</feature>
<dbReference type="Gene3D" id="2.40.50.100">
    <property type="match status" value="1"/>
</dbReference>
<evidence type="ECO:0000256" key="14">
    <source>
        <dbReference type="SAM" id="MobiDB-lite"/>
    </source>
</evidence>
<comment type="pathway">
    <text evidence="3">Lipid metabolism; malonyl-CoA biosynthesis; malonyl-CoA from acetyl-CoA: step 1/1.</text>
</comment>
<feature type="region of interest" description="Disordered" evidence="14">
    <location>
        <begin position="633"/>
        <end position="678"/>
    </location>
</feature>
<organism evidence="18 19">
    <name type="scientific">Exilibacterium tricleocarpae</name>
    <dbReference type="NCBI Taxonomy" id="2591008"/>
    <lineage>
        <taxon>Bacteria</taxon>
        <taxon>Pseudomonadati</taxon>
        <taxon>Pseudomonadota</taxon>
        <taxon>Gammaproteobacteria</taxon>
        <taxon>Cellvibrionales</taxon>
        <taxon>Cellvibrionaceae</taxon>
        <taxon>Exilibacterium</taxon>
    </lineage>
</organism>
<keyword evidence="7 13" id="KW-0547">Nucleotide-binding</keyword>
<evidence type="ECO:0000256" key="5">
    <source>
        <dbReference type="ARBA" id="ARBA00017242"/>
    </source>
</evidence>
<dbReference type="GO" id="GO:0005524">
    <property type="term" value="F:ATP binding"/>
    <property type="evidence" value="ECO:0007669"/>
    <property type="project" value="UniProtKB-UniRule"/>
</dbReference>
<evidence type="ECO:0000256" key="13">
    <source>
        <dbReference type="PROSITE-ProRule" id="PRU00409"/>
    </source>
</evidence>
<feature type="domain" description="Biotin carboxylation" evidence="17">
    <location>
        <begin position="1"/>
        <end position="448"/>
    </location>
</feature>
<dbReference type="CDD" id="cd06850">
    <property type="entry name" value="biotinyl_domain"/>
    <property type="match status" value="1"/>
</dbReference>
<comment type="subunit">
    <text evidence="4">Acetyl-CoA carboxylase is a heterohexamer of biotin carboxyl carrier protein, biotin carboxylase and the two subunits of carboxyl transferase in a 2:2 complex.</text>
</comment>
<dbReference type="Pfam" id="PF00364">
    <property type="entry name" value="Biotin_lipoyl"/>
    <property type="match status" value="1"/>
</dbReference>
<dbReference type="SMART" id="SM00796">
    <property type="entry name" value="AHS1"/>
    <property type="match status" value="1"/>
</dbReference>
<comment type="caution">
    <text evidence="18">The sequence shown here is derived from an EMBL/GenBank/DDBJ whole genome shotgun (WGS) entry which is preliminary data.</text>
</comment>
<dbReference type="SUPFAM" id="SSF51246">
    <property type="entry name" value="Rudiment single hybrid motif"/>
    <property type="match status" value="1"/>
</dbReference>
<accession>A0A545TAN0</accession>
<gene>
    <name evidence="18" type="ORF">FKG94_16705</name>
</gene>
<evidence type="ECO:0000256" key="10">
    <source>
        <dbReference type="ARBA" id="ARBA00023267"/>
    </source>
</evidence>
<dbReference type="AlphaFoldDB" id="A0A545TAN0"/>
<dbReference type="InterPro" id="IPR005479">
    <property type="entry name" value="CPAse_ATP-bd"/>
</dbReference>
<evidence type="ECO:0000256" key="7">
    <source>
        <dbReference type="ARBA" id="ARBA00022741"/>
    </source>
</evidence>
<evidence type="ECO:0000259" key="16">
    <source>
        <dbReference type="PROSITE" id="PS50975"/>
    </source>
</evidence>
<evidence type="ECO:0000313" key="18">
    <source>
        <dbReference type="EMBL" id="TQV74244.1"/>
    </source>
</evidence>
<evidence type="ECO:0000256" key="11">
    <source>
        <dbReference type="ARBA" id="ARBA00033786"/>
    </source>
</evidence>
<dbReference type="GO" id="GO:0016787">
    <property type="term" value="F:hydrolase activity"/>
    <property type="evidence" value="ECO:0007669"/>
    <property type="project" value="UniProtKB-KW"/>
</dbReference>
<dbReference type="Gene3D" id="2.40.100.10">
    <property type="entry name" value="Cyclophilin-like"/>
    <property type="match status" value="2"/>
</dbReference>
<evidence type="ECO:0000256" key="6">
    <source>
        <dbReference type="ARBA" id="ARBA00022598"/>
    </source>
</evidence>
<dbReference type="SUPFAM" id="SSF160467">
    <property type="entry name" value="PH0987 N-terminal domain-like"/>
    <property type="match status" value="1"/>
</dbReference>
<dbReference type="NCBIfam" id="TIGR00724">
    <property type="entry name" value="urea_amlyse_rel"/>
    <property type="match status" value="1"/>
</dbReference>
<dbReference type="InterPro" id="IPR029000">
    <property type="entry name" value="Cyclophilin-like_dom_sf"/>
</dbReference>
<dbReference type="InterPro" id="IPR011053">
    <property type="entry name" value="Single_hybrid_motif"/>
</dbReference>
<keyword evidence="9 13" id="KW-0067">ATP-binding</keyword>
<dbReference type="InterPro" id="IPR005482">
    <property type="entry name" value="Biotin_COase_C"/>
</dbReference>
<dbReference type="SUPFAM" id="SSF56059">
    <property type="entry name" value="Glutathione synthetase ATP-binding domain-like"/>
    <property type="match status" value="1"/>
</dbReference>
<evidence type="ECO:0000256" key="1">
    <source>
        <dbReference type="ARBA" id="ARBA00001953"/>
    </source>
</evidence>
<dbReference type="PROSITE" id="PS50968">
    <property type="entry name" value="BIOTINYL_LIPOYL"/>
    <property type="match status" value="1"/>
</dbReference>
<keyword evidence="8" id="KW-0378">Hydrolase</keyword>
<dbReference type="GO" id="GO:0016829">
    <property type="term" value="F:lyase activity"/>
    <property type="evidence" value="ECO:0007669"/>
    <property type="project" value="UniProtKB-KW"/>
</dbReference>
<dbReference type="InterPro" id="IPR050856">
    <property type="entry name" value="Biotin_carboxylase_complex"/>
</dbReference>
<feature type="domain" description="ATP-grasp" evidence="16">
    <location>
        <begin position="120"/>
        <end position="317"/>
    </location>
</feature>
<dbReference type="FunFam" id="3.40.50.20:FF:000010">
    <property type="entry name" value="Propionyl-CoA carboxylase subunit alpha"/>
    <property type="match status" value="1"/>
</dbReference>
<dbReference type="Pfam" id="PF02682">
    <property type="entry name" value="CT_C_D"/>
    <property type="match status" value="1"/>
</dbReference>
<keyword evidence="19" id="KW-1185">Reference proteome</keyword>
<evidence type="ECO:0000259" key="15">
    <source>
        <dbReference type="PROSITE" id="PS50968"/>
    </source>
</evidence>
<evidence type="ECO:0000256" key="9">
    <source>
        <dbReference type="ARBA" id="ARBA00022840"/>
    </source>
</evidence>
<dbReference type="PROSITE" id="PS50975">
    <property type="entry name" value="ATP_GRASP"/>
    <property type="match status" value="1"/>
</dbReference>
<dbReference type="Gene3D" id="3.30.470.20">
    <property type="entry name" value="ATP-grasp fold, B domain"/>
    <property type="match status" value="1"/>
</dbReference>
<dbReference type="EMBL" id="VHSG01000017">
    <property type="protein sequence ID" value="TQV74244.1"/>
    <property type="molecule type" value="Genomic_DNA"/>
</dbReference>
<dbReference type="PROSITE" id="PS00866">
    <property type="entry name" value="CPSASE_1"/>
    <property type="match status" value="1"/>
</dbReference>
<dbReference type="Pfam" id="PF02786">
    <property type="entry name" value="CPSase_L_D2"/>
    <property type="match status" value="1"/>
</dbReference>
<dbReference type="PANTHER" id="PTHR18866">
    <property type="entry name" value="CARBOXYLASE:PYRUVATE/ACETYL-COA/PROPIONYL-COA CARBOXYLASE"/>
    <property type="match status" value="1"/>
</dbReference>
<evidence type="ECO:0000256" key="2">
    <source>
        <dbReference type="ARBA" id="ARBA00003761"/>
    </source>
</evidence>
<dbReference type="GO" id="GO:0046872">
    <property type="term" value="F:metal ion binding"/>
    <property type="evidence" value="ECO:0007669"/>
    <property type="project" value="InterPro"/>
</dbReference>
<keyword evidence="18" id="KW-0456">Lyase</keyword>
<dbReference type="Pfam" id="PF00289">
    <property type="entry name" value="Biotin_carb_N"/>
    <property type="match status" value="1"/>
</dbReference>
<dbReference type="InterPro" id="IPR003833">
    <property type="entry name" value="CT_C_D"/>
</dbReference>
<comment type="cofactor">
    <cofactor evidence="1">
        <name>biotin</name>
        <dbReference type="ChEBI" id="CHEBI:57586"/>
    </cofactor>
</comment>
<proteinExistence type="predicted"/>
<feature type="compositionally biased region" description="Polar residues" evidence="14">
    <location>
        <begin position="1165"/>
        <end position="1176"/>
    </location>
</feature>
<dbReference type="Gene3D" id="3.30.1360.40">
    <property type="match status" value="1"/>
</dbReference>
<dbReference type="SUPFAM" id="SSF51230">
    <property type="entry name" value="Single hybrid motif"/>
    <property type="match status" value="1"/>
</dbReference>
<dbReference type="Pfam" id="PF02626">
    <property type="entry name" value="CT_A_B"/>
    <property type="match status" value="1"/>
</dbReference>
<keyword evidence="10" id="KW-0092">Biotin</keyword>
<dbReference type="InterPro" id="IPR011761">
    <property type="entry name" value="ATP-grasp"/>
</dbReference>
<dbReference type="Pfam" id="PF02785">
    <property type="entry name" value="Biotin_carb_C"/>
    <property type="match status" value="1"/>
</dbReference>
<evidence type="ECO:0000256" key="4">
    <source>
        <dbReference type="ARBA" id="ARBA00011750"/>
    </source>
</evidence>
<sequence>MFTRVLIANRGAIAVRIIRTLKKLGIHAIAVYHEADAQSLHVRRADTAISLGAGSAADTYLNIDKILRAAAQSGAQAVHPGYGFLSENTDFVARCESAGLHFIGPSAEQITLFGLKHEARAAAERAAVPLVPGSPLLTDIEDALDRAAQIGFPVMLKSTAGGGGIGMQVCHSTADLRSAWDSVRRLGANYFANDGVFLEKYIARARHIEVQVFGDGAGNTVSLGERDCSAQRRNQKVIEETPAPNLPAPLRRRLHTTAERLMASVDYRNAGTVEFIYDTDAGAFYFLEVNTRLQVEHGITEAVWSVDLVEWMLKQAAGELGDLQQRKHQLEPGGHAIQARLYAEDPNREFQPCAGLLTEVHWPAAAGLRIDHWIEAGLEVPALFDPMLAKVIVCAADRETAREQLDRHLAASTLYGIETNLDYVRAVLNTEPFRQGRLHTASLADFTFTPHTLDVLQSGTQTTIQDYPGRTDLWHIGVPPSGPMDTLNFRLANKLVDNPETAAGLEITLHGPTLSFNRPCRIALTGATIEASIDGAPVAMYQTLEVPAKAVLRLGAITGKGARAYLALAGGIQCPDYLGSKSTFTLGQFGGHGGRALRSGDVLHLGGNTSEVLSGTFTSETFTSGTFTSETVTPETVTSRALTSEPSTKTLTGSPAKTFAETPTNAKASTPPASIAPEHRPALPEVWELRVIYGPHGAPDFFSDRDIEQFFSHTWEVHYNSSRTGVRLIGPKPQWARDSGGEAGLHPSNIHDNAYAFGTVDFTGDMPVILGPDGPSLGGFVCPATVVQADLWKLGQLKAGAKLKFTPVTHAWATALEAAQTAAIAQLRADTTAVAATASLPSPIAGRARLGDDEVVYRLAGDHFLLLELGPLELNIERRFRVHALMLWLQDHTLTGIRELTPGIRSLQIHYDPQQLDLQKLLAHLDTAVAAVAQNPDSSVPARIVHLPLSWDDEACQQAVDRYMQTVRQDAPWCPSNLEFIRRINGLPDIAAVKEIVFNAAYLVLGLGDVYLGAPVATPLDPRHRLVTTKYNPARTWTAENSVGIGGAYLCVYGMEGPGGYQFVGRTLQMWNRYRQTEVFEKPWLLRFFDQIRFYEVSAGELAQIRRDFPLGNYPLKIEHTRFDLADYQRFLDANAGAIEQFQQRRQTAFDAELSRWRAGGQLTYEPQVQSPTEDSQPPLPAGTNGIDSPVSGSVWQLKVAAGQQVREGDTLMALESMKMEIEINADRSGKVVKVLKDQGQAVTAGETLLWVEES</sequence>
<dbReference type="RefSeq" id="WP_142905467.1">
    <property type="nucleotide sequence ID" value="NZ_ML660096.1"/>
</dbReference>
<dbReference type="SUPFAM" id="SSF52440">
    <property type="entry name" value="PreATP-grasp domain"/>
    <property type="match status" value="1"/>
</dbReference>
<dbReference type="GO" id="GO:0004075">
    <property type="term" value="F:biotin carboxylase activity"/>
    <property type="evidence" value="ECO:0007669"/>
    <property type="project" value="UniProtKB-EC"/>
</dbReference>
<dbReference type="PANTHER" id="PTHR18866:SF128">
    <property type="entry name" value="UREA AMIDOLYASE"/>
    <property type="match status" value="1"/>
</dbReference>
<dbReference type="OrthoDB" id="9763189at2"/>
<keyword evidence="6" id="KW-0436">Ligase</keyword>
<comment type="function">
    <text evidence="2">This protein is a component of the acetyl coenzyme A carboxylase complex; first, biotin carboxylase catalyzes the carboxylation of the carrier protein and then the transcarboxylase transfers the carboxyl group to form malonyl-CoA.</text>
</comment>
<feature type="compositionally biased region" description="Polar residues" evidence="14">
    <location>
        <begin position="640"/>
        <end position="672"/>
    </location>
</feature>
<dbReference type="InterPro" id="IPR011054">
    <property type="entry name" value="Rudment_hybrid_motif"/>
</dbReference>